<proteinExistence type="predicted"/>
<evidence type="ECO:0000313" key="1">
    <source>
        <dbReference type="EMBL" id="CAG8818182.1"/>
    </source>
</evidence>
<keyword evidence="2" id="KW-1185">Reference proteome</keyword>
<reference evidence="1" key="1">
    <citation type="submission" date="2021-06" db="EMBL/GenBank/DDBJ databases">
        <authorList>
            <person name="Kallberg Y."/>
            <person name="Tangrot J."/>
            <person name="Rosling A."/>
        </authorList>
    </citation>
    <scope>NUCLEOTIDE SEQUENCE</scope>
    <source>
        <strain evidence="1">MA461A</strain>
    </source>
</reference>
<gene>
    <name evidence="1" type="ORF">RPERSI_LOCUS24860</name>
</gene>
<sequence length="285" mass="32613">KSKGQKIKESKNLPISIELENEIMYPYITSSNLSLFKKNEKDLLSKKSQYSQRVQNVSENYGLLRVGKYTYAEHFDEAYYITAILNTPIIKKFMEATNAERNYSFDKLSIFLPKYDEKNKLILALKNIAYQIIELKKDFNPSLAQELNKLYLQFFAAVVLPTGYQNPLIQDSKILSPSQRKRAYRLVKKEALEYKIIAKSAREVEVKNPLAATKEAMVEALVGLKNRPDLCLVDGQEKIVSEGFKIVSVVGGDRRSINIAAASIIAKVTRDTIMQKLHKKYPLYD</sequence>
<organism evidence="1 2">
    <name type="scientific">Racocetra persica</name>
    <dbReference type="NCBI Taxonomy" id="160502"/>
    <lineage>
        <taxon>Eukaryota</taxon>
        <taxon>Fungi</taxon>
        <taxon>Fungi incertae sedis</taxon>
        <taxon>Mucoromycota</taxon>
        <taxon>Glomeromycotina</taxon>
        <taxon>Glomeromycetes</taxon>
        <taxon>Diversisporales</taxon>
        <taxon>Gigasporaceae</taxon>
        <taxon>Racocetra</taxon>
    </lineage>
</organism>
<comment type="caution">
    <text evidence="1">The sequence shown here is derived from an EMBL/GenBank/DDBJ whole genome shotgun (WGS) entry which is preliminary data.</text>
</comment>
<feature type="non-terminal residue" evidence="1">
    <location>
        <position position="1"/>
    </location>
</feature>
<protein>
    <submittedName>
        <fullName evidence="1">18487_t:CDS:1</fullName>
    </submittedName>
</protein>
<dbReference type="Proteomes" id="UP000789920">
    <property type="component" value="Unassembled WGS sequence"/>
</dbReference>
<accession>A0ACA9S026</accession>
<dbReference type="EMBL" id="CAJVQC010080668">
    <property type="protein sequence ID" value="CAG8818182.1"/>
    <property type="molecule type" value="Genomic_DNA"/>
</dbReference>
<name>A0ACA9S026_9GLOM</name>
<evidence type="ECO:0000313" key="2">
    <source>
        <dbReference type="Proteomes" id="UP000789920"/>
    </source>
</evidence>